<evidence type="ECO:0000256" key="11">
    <source>
        <dbReference type="ARBA" id="ARBA00034617"/>
    </source>
</evidence>
<evidence type="ECO:0000256" key="5">
    <source>
        <dbReference type="ARBA" id="ARBA00022806"/>
    </source>
</evidence>
<evidence type="ECO:0000313" key="19">
    <source>
        <dbReference type="Proteomes" id="UP001169760"/>
    </source>
</evidence>
<evidence type="ECO:0000259" key="16">
    <source>
        <dbReference type="PROSITE" id="PS51198"/>
    </source>
</evidence>
<dbReference type="EC" id="5.6.2.4" evidence="12"/>
<dbReference type="InterPro" id="IPR000212">
    <property type="entry name" value="DNA_helicase_UvrD/REP"/>
</dbReference>
<dbReference type="PROSITE" id="PS51217">
    <property type="entry name" value="UVRD_HELICASE_CTER"/>
    <property type="match status" value="1"/>
</dbReference>
<evidence type="ECO:0000256" key="3">
    <source>
        <dbReference type="ARBA" id="ARBA00022763"/>
    </source>
</evidence>
<dbReference type="Gene3D" id="1.10.486.10">
    <property type="entry name" value="PCRA, domain 4"/>
    <property type="match status" value="1"/>
</dbReference>
<dbReference type="InterPro" id="IPR011604">
    <property type="entry name" value="PDDEXK-like_dom_sf"/>
</dbReference>
<evidence type="ECO:0000259" key="17">
    <source>
        <dbReference type="PROSITE" id="PS51217"/>
    </source>
</evidence>
<dbReference type="SUPFAM" id="SSF52980">
    <property type="entry name" value="Restriction endonuclease-like"/>
    <property type="match status" value="1"/>
</dbReference>
<feature type="domain" description="UvrD-like helicase ATP-binding" evidence="16">
    <location>
        <begin position="2"/>
        <end position="509"/>
    </location>
</feature>
<evidence type="ECO:0000256" key="1">
    <source>
        <dbReference type="ARBA" id="ARBA00022722"/>
    </source>
</evidence>
<evidence type="ECO:0000256" key="2">
    <source>
        <dbReference type="ARBA" id="ARBA00022741"/>
    </source>
</evidence>
<dbReference type="EMBL" id="JAUOPB010000001">
    <property type="protein sequence ID" value="MDO6421193.1"/>
    <property type="molecule type" value="Genomic_DNA"/>
</dbReference>
<organism evidence="18 19">
    <name type="scientific">Saccharophagus degradans</name>
    <dbReference type="NCBI Taxonomy" id="86304"/>
    <lineage>
        <taxon>Bacteria</taxon>
        <taxon>Pseudomonadati</taxon>
        <taxon>Pseudomonadota</taxon>
        <taxon>Gammaproteobacteria</taxon>
        <taxon>Cellvibrionales</taxon>
        <taxon>Cellvibrionaceae</taxon>
        <taxon>Saccharophagus</taxon>
    </lineage>
</organism>
<dbReference type="GO" id="GO:0003677">
    <property type="term" value="F:DNA binding"/>
    <property type="evidence" value="ECO:0007669"/>
    <property type="project" value="UniProtKB-KW"/>
</dbReference>
<dbReference type="GO" id="GO:0000725">
    <property type="term" value="P:recombinational repair"/>
    <property type="evidence" value="ECO:0007669"/>
    <property type="project" value="TreeGrafter"/>
</dbReference>
<name>A0AAW7X2J6_9GAMM</name>
<dbReference type="GO" id="GO:0033202">
    <property type="term" value="C:DNA helicase complex"/>
    <property type="evidence" value="ECO:0007669"/>
    <property type="project" value="TreeGrafter"/>
</dbReference>
<keyword evidence="5 15" id="KW-0347">Helicase</keyword>
<dbReference type="InterPro" id="IPR014017">
    <property type="entry name" value="DNA_helicase_UvrD-like_C"/>
</dbReference>
<reference evidence="18" key="1">
    <citation type="submission" date="2023-07" db="EMBL/GenBank/DDBJ databases">
        <title>Genome content predicts the carbon catabolic preferences of heterotrophic bacteria.</title>
        <authorList>
            <person name="Gralka M."/>
        </authorList>
    </citation>
    <scope>NUCLEOTIDE SEQUENCE</scope>
    <source>
        <strain evidence="18">I3M17_2</strain>
    </source>
</reference>
<keyword evidence="3" id="KW-0227">DNA damage</keyword>
<dbReference type="Pfam" id="PF13361">
    <property type="entry name" value="UvrD_C"/>
    <property type="match status" value="1"/>
</dbReference>
<comment type="caution">
    <text evidence="18">The sequence shown here is derived from an EMBL/GenBank/DDBJ whole genome shotgun (WGS) entry which is preliminary data.</text>
</comment>
<evidence type="ECO:0000256" key="9">
    <source>
        <dbReference type="ARBA" id="ARBA00023204"/>
    </source>
</evidence>
<evidence type="ECO:0000256" key="4">
    <source>
        <dbReference type="ARBA" id="ARBA00022801"/>
    </source>
</evidence>
<gene>
    <name evidence="18" type="ORF">Q4521_01775</name>
</gene>
<keyword evidence="10" id="KW-0413">Isomerase</keyword>
<feature type="binding site" evidence="15">
    <location>
        <begin position="23"/>
        <end position="30"/>
    </location>
    <ligand>
        <name>ATP</name>
        <dbReference type="ChEBI" id="CHEBI:30616"/>
    </ligand>
</feature>
<keyword evidence="7 15" id="KW-0067">ATP-binding</keyword>
<comment type="catalytic activity">
    <reaction evidence="11">
        <text>Couples ATP hydrolysis with the unwinding of duplex DNA by translocating in the 3'-5' direction.</text>
        <dbReference type="EC" id="5.6.2.4"/>
    </reaction>
</comment>
<dbReference type="Proteomes" id="UP001169760">
    <property type="component" value="Unassembled WGS sequence"/>
</dbReference>
<dbReference type="Gene3D" id="3.40.50.300">
    <property type="entry name" value="P-loop containing nucleotide triphosphate hydrolases"/>
    <property type="match status" value="3"/>
</dbReference>
<dbReference type="InterPro" id="IPR011335">
    <property type="entry name" value="Restrct_endonuc-II-like"/>
</dbReference>
<evidence type="ECO:0000256" key="14">
    <source>
        <dbReference type="ARBA" id="ARBA00048988"/>
    </source>
</evidence>
<keyword evidence="1" id="KW-0540">Nuclease</keyword>
<dbReference type="PANTHER" id="PTHR11070">
    <property type="entry name" value="UVRD / RECB / PCRA DNA HELICASE FAMILY MEMBER"/>
    <property type="match status" value="1"/>
</dbReference>
<evidence type="ECO:0000256" key="7">
    <source>
        <dbReference type="ARBA" id="ARBA00022840"/>
    </source>
</evidence>
<feature type="domain" description="UvrD-like helicase C-terminal" evidence="17">
    <location>
        <begin position="521"/>
        <end position="798"/>
    </location>
</feature>
<accession>A0AAW7X2J6</accession>
<protein>
    <recommendedName>
        <fullName evidence="12">DNA 3'-5' helicase</fullName>
        <ecNumber evidence="12">5.6.2.4</ecNumber>
    </recommendedName>
    <alternativeName>
        <fullName evidence="13">DNA 3'-5' helicase II</fullName>
    </alternativeName>
</protein>
<evidence type="ECO:0000256" key="13">
    <source>
        <dbReference type="ARBA" id="ARBA00034923"/>
    </source>
</evidence>
<proteinExistence type="predicted"/>
<keyword evidence="4 15" id="KW-0378">Hydrolase</keyword>
<dbReference type="Pfam" id="PF12705">
    <property type="entry name" value="PDDEXK_1"/>
    <property type="match status" value="1"/>
</dbReference>
<dbReference type="GO" id="GO:0005524">
    <property type="term" value="F:ATP binding"/>
    <property type="evidence" value="ECO:0007669"/>
    <property type="project" value="UniProtKB-UniRule"/>
</dbReference>
<evidence type="ECO:0000313" key="18">
    <source>
        <dbReference type="EMBL" id="MDO6421193.1"/>
    </source>
</evidence>
<dbReference type="PROSITE" id="PS51198">
    <property type="entry name" value="UVRD_HELICASE_ATP_BIND"/>
    <property type="match status" value="1"/>
</dbReference>
<keyword evidence="2 15" id="KW-0547">Nucleotide-binding</keyword>
<dbReference type="RefSeq" id="WP_303490462.1">
    <property type="nucleotide sequence ID" value="NZ_JAUOPB010000001.1"/>
</dbReference>
<keyword evidence="6" id="KW-0269">Exonuclease</keyword>
<dbReference type="Gene3D" id="3.90.320.10">
    <property type="match status" value="1"/>
</dbReference>
<dbReference type="GO" id="GO:0004527">
    <property type="term" value="F:exonuclease activity"/>
    <property type="evidence" value="ECO:0007669"/>
    <property type="project" value="UniProtKB-KW"/>
</dbReference>
<comment type="catalytic activity">
    <reaction evidence="14">
        <text>ATP + H2O = ADP + phosphate + H(+)</text>
        <dbReference type="Rhea" id="RHEA:13065"/>
        <dbReference type="ChEBI" id="CHEBI:15377"/>
        <dbReference type="ChEBI" id="CHEBI:15378"/>
        <dbReference type="ChEBI" id="CHEBI:30616"/>
        <dbReference type="ChEBI" id="CHEBI:43474"/>
        <dbReference type="ChEBI" id="CHEBI:456216"/>
        <dbReference type="EC" id="5.6.2.4"/>
    </reaction>
</comment>
<dbReference type="GO" id="GO:0043138">
    <property type="term" value="F:3'-5' DNA helicase activity"/>
    <property type="evidence" value="ECO:0007669"/>
    <property type="project" value="UniProtKB-EC"/>
</dbReference>
<sequence>MKPVDQSARDSALDISQSWVVTAPAGSGKTGLLTLRVLKLLAVVESPEEILAITFTRKAAAEMLERIVGALIEADELTRDCSPAQALEKINQIDDEHTLRFMHSAYAALARDKTQGWNLLQNTHRLKITTIDGFCRELSNQLPMLSGAGVNPQICDEPKLLYEQAVMNLIESYKTGACEQAINQVLTHLDNDLDRVKRLLVDLLGSREQWLPLVLEIASSEEAAFDILNAHLEDWATELTDQVQESLQIFEGPLLELAHFAAGKLKEDGSTHPITLLEDQFTFTDTSFETLESFWVPLTKLLLTESGTFRKTVNKNTGFPTSKDKNEKAILQEKKTAFLNLLGEIKSIPGLEAALAQLSSFPAKGYTEQQWQTLDALIQLLPLCTAHLKLVFKESSQTDFTEITLSALRALGSESDTPTDLSLILDYRLNHVLIDEFQDTSSIQLNLLKLLTQEWQPDEGRTLFIVGDGMQSCYGFRNANVGIFLNIRDNGLENVPMSAVNLCVNFRSNQAVVNWVNDVFKVAFPAQNDINRGAVSYQSSVPFDTKELLSSHVECHGFVGDNGNEAEAQFVTSIIAQQLEVNPNQSIAILVRNRPHLTKIITALRSQNITYQAVDIDPLLARPCVQDLLTITRLMQDQSDYLAWLAFLRAPWCGLSLSELTVLLGDHIYADTQPATHNVFATLHNEDLLNLLNADTKDRVVQARMLLAQSFNQAQRKPLAALVEALWFALGGALIAENDNELDDARTYLQLLTKHEKGGRIRQWDAFYAGLQKLYARPTPADTNVQPVQLMTMHKSKGLEFDTVFVCGLSRPSKADDSPLLFWHERLNSYSEPQTLLSPLSPKIESETDPVYAFLKEEGKQSRLLEDTRLLYVACTRAKARLYITATLTETPTAEIKPPASNTMLARIWEAIQEQIITHVDPNVDMPSDDSVETGSNYVRFLTPEAISGLHGLVDSALVTETEKQKTVFDNSDINIFEDRDVDNTAAVIGTLMHRILAVICDDGLDAWPVENVAGMHNHWRAQLTANGVPAATAEQALQTITQSVLKMLNDETARWLLSNSYPVSHCEWVVHYGSQPRDAVIDRFFIEGNTAWIVDYKTSTPNKGETLEQFVSAQQAEYQPQVDFYQKLVKEIVPPETTIKKALYFPFIQHFAPY</sequence>
<dbReference type="GO" id="GO:0005829">
    <property type="term" value="C:cytosol"/>
    <property type="evidence" value="ECO:0007669"/>
    <property type="project" value="TreeGrafter"/>
</dbReference>
<dbReference type="InterPro" id="IPR027417">
    <property type="entry name" value="P-loop_NTPase"/>
</dbReference>
<keyword evidence="8" id="KW-0238">DNA-binding</keyword>
<dbReference type="Pfam" id="PF00580">
    <property type="entry name" value="UvrD-helicase"/>
    <property type="match status" value="1"/>
</dbReference>
<evidence type="ECO:0000256" key="12">
    <source>
        <dbReference type="ARBA" id="ARBA00034808"/>
    </source>
</evidence>
<evidence type="ECO:0000256" key="15">
    <source>
        <dbReference type="PROSITE-ProRule" id="PRU00560"/>
    </source>
</evidence>
<evidence type="ECO:0000256" key="10">
    <source>
        <dbReference type="ARBA" id="ARBA00023235"/>
    </source>
</evidence>
<evidence type="ECO:0000256" key="6">
    <source>
        <dbReference type="ARBA" id="ARBA00022839"/>
    </source>
</evidence>
<keyword evidence="9" id="KW-0234">DNA repair</keyword>
<dbReference type="PANTHER" id="PTHR11070:SF2">
    <property type="entry name" value="ATP-DEPENDENT DNA HELICASE SRS2"/>
    <property type="match status" value="1"/>
</dbReference>
<dbReference type="InterPro" id="IPR038726">
    <property type="entry name" value="PDDEXK_AddAB-type"/>
</dbReference>
<evidence type="ECO:0000256" key="8">
    <source>
        <dbReference type="ARBA" id="ARBA00023125"/>
    </source>
</evidence>
<dbReference type="InterPro" id="IPR014016">
    <property type="entry name" value="UvrD-like_ATP-bd"/>
</dbReference>
<dbReference type="AlphaFoldDB" id="A0AAW7X2J6"/>
<dbReference type="SUPFAM" id="SSF52540">
    <property type="entry name" value="P-loop containing nucleoside triphosphate hydrolases"/>
    <property type="match status" value="1"/>
</dbReference>